<dbReference type="EC" id="2.7.11.1" evidence="1"/>
<reference evidence="10" key="1">
    <citation type="submission" date="2015-12" db="EMBL/GenBank/DDBJ databases">
        <title>Update maize B73 reference genome by single molecule sequencing technologies.</title>
        <authorList>
            <consortium name="Maize Genome Sequencing Project"/>
            <person name="Ware D."/>
        </authorList>
    </citation>
    <scope>NUCLEOTIDE SEQUENCE [LARGE SCALE GENOMIC DNA]</scope>
    <source>
        <tissue evidence="10">Seedling</tissue>
    </source>
</reference>
<keyword evidence="4" id="KW-0547">Nucleotide-binding</keyword>
<name>A0A1D6EL23_MAIZE</name>
<dbReference type="Pfam" id="PF01163">
    <property type="entry name" value="RIO1"/>
    <property type="match status" value="1"/>
</dbReference>
<keyword evidence="5 10" id="KW-0418">Kinase</keyword>
<dbReference type="EMBL" id="CM007648">
    <property type="protein sequence ID" value="ONM20588.1"/>
    <property type="molecule type" value="Genomic_DNA"/>
</dbReference>
<evidence type="ECO:0000256" key="4">
    <source>
        <dbReference type="ARBA" id="ARBA00022741"/>
    </source>
</evidence>
<dbReference type="PANTHER" id="PTHR45852">
    <property type="entry name" value="SER/THR-PROTEIN KINASE RIO2"/>
    <property type="match status" value="1"/>
</dbReference>
<dbReference type="GO" id="GO:0005524">
    <property type="term" value="F:ATP binding"/>
    <property type="evidence" value="ECO:0007669"/>
    <property type="project" value="UniProtKB-KW"/>
</dbReference>
<dbReference type="Gene3D" id="1.10.510.10">
    <property type="entry name" value="Transferase(Phosphotransferase) domain 1"/>
    <property type="match status" value="1"/>
</dbReference>
<evidence type="ECO:0000256" key="3">
    <source>
        <dbReference type="ARBA" id="ARBA00022679"/>
    </source>
</evidence>
<evidence type="ECO:0000256" key="6">
    <source>
        <dbReference type="ARBA" id="ARBA00022840"/>
    </source>
</evidence>
<comment type="catalytic activity">
    <reaction evidence="8">
        <text>L-seryl-[protein] + ATP = O-phospho-L-seryl-[protein] + ADP + H(+)</text>
        <dbReference type="Rhea" id="RHEA:17989"/>
        <dbReference type="Rhea" id="RHEA-COMP:9863"/>
        <dbReference type="Rhea" id="RHEA-COMP:11604"/>
        <dbReference type="ChEBI" id="CHEBI:15378"/>
        <dbReference type="ChEBI" id="CHEBI:29999"/>
        <dbReference type="ChEBI" id="CHEBI:30616"/>
        <dbReference type="ChEBI" id="CHEBI:83421"/>
        <dbReference type="ChEBI" id="CHEBI:456216"/>
        <dbReference type="EC" id="2.7.11.1"/>
    </reaction>
</comment>
<evidence type="ECO:0000256" key="8">
    <source>
        <dbReference type="ARBA" id="ARBA00048679"/>
    </source>
</evidence>
<dbReference type="STRING" id="4577.A0A1D6EL23"/>
<dbReference type="InterPro" id="IPR018934">
    <property type="entry name" value="RIO_dom"/>
</dbReference>
<evidence type="ECO:0000256" key="5">
    <source>
        <dbReference type="ARBA" id="ARBA00022777"/>
    </source>
</evidence>
<dbReference type="SMR" id="A0A1D6EL23"/>
<evidence type="ECO:0000256" key="1">
    <source>
        <dbReference type="ARBA" id="ARBA00012513"/>
    </source>
</evidence>
<evidence type="ECO:0000256" key="7">
    <source>
        <dbReference type="ARBA" id="ARBA00047899"/>
    </source>
</evidence>
<dbReference type="GO" id="GO:0004674">
    <property type="term" value="F:protein serine/threonine kinase activity"/>
    <property type="evidence" value="ECO:0007669"/>
    <property type="project" value="UniProtKB-KW"/>
</dbReference>
<keyword evidence="6" id="KW-0067">ATP-binding</keyword>
<dbReference type="ExpressionAtlas" id="A0A1D6EL23">
    <property type="expression patterns" value="baseline and differential"/>
</dbReference>
<comment type="catalytic activity">
    <reaction evidence="7">
        <text>L-threonyl-[protein] + ATP = O-phospho-L-threonyl-[protein] + ADP + H(+)</text>
        <dbReference type="Rhea" id="RHEA:46608"/>
        <dbReference type="Rhea" id="RHEA-COMP:11060"/>
        <dbReference type="Rhea" id="RHEA-COMP:11605"/>
        <dbReference type="ChEBI" id="CHEBI:15378"/>
        <dbReference type="ChEBI" id="CHEBI:30013"/>
        <dbReference type="ChEBI" id="CHEBI:30616"/>
        <dbReference type="ChEBI" id="CHEBI:61977"/>
        <dbReference type="ChEBI" id="CHEBI:456216"/>
        <dbReference type="EC" id="2.7.11.1"/>
    </reaction>
</comment>
<evidence type="ECO:0000256" key="2">
    <source>
        <dbReference type="ARBA" id="ARBA00022527"/>
    </source>
</evidence>
<evidence type="ECO:0000313" key="10">
    <source>
        <dbReference type="EMBL" id="ONM20588.1"/>
    </source>
</evidence>
<dbReference type="OMA" id="MFLQICY"/>
<dbReference type="PANTHER" id="PTHR45852:SF1">
    <property type="entry name" value="SERINE_THREONINE-PROTEIN KINASE RIO2"/>
    <property type="match status" value="1"/>
</dbReference>
<sequence length="113" mass="13085">MQIDDDEKITVIDFPQMVSVSHRNAQMFFDRDIECIYKFFNKRFNLRSVKNEEQAGFENDDEGNSRPSFLSVEKGAGSLDKELAASGFTRKEQVDMEKVGQMFLQICYSCIHL</sequence>
<feature type="domain" description="RIO-type" evidence="9">
    <location>
        <begin position="5"/>
        <end position="46"/>
    </location>
</feature>
<organism evidence="10">
    <name type="scientific">Zea mays</name>
    <name type="common">Maize</name>
    <dbReference type="NCBI Taxonomy" id="4577"/>
    <lineage>
        <taxon>Eukaryota</taxon>
        <taxon>Viridiplantae</taxon>
        <taxon>Streptophyta</taxon>
        <taxon>Embryophyta</taxon>
        <taxon>Tracheophyta</taxon>
        <taxon>Spermatophyta</taxon>
        <taxon>Magnoliopsida</taxon>
        <taxon>Liliopsida</taxon>
        <taxon>Poales</taxon>
        <taxon>Poaceae</taxon>
        <taxon>PACMAD clade</taxon>
        <taxon>Panicoideae</taxon>
        <taxon>Andropogonodae</taxon>
        <taxon>Andropogoneae</taxon>
        <taxon>Tripsacinae</taxon>
        <taxon>Zea</taxon>
    </lineage>
</organism>
<keyword evidence="2" id="KW-0723">Serine/threonine-protein kinase</keyword>
<dbReference type="eggNOG" id="KOG2268">
    <property type="taxonomic scope" value="Eukaryota"/>
</dbReference>
<accession>A0A1D6EL23</accession>
<protein>
    <recommendedName>
        <fullName evidence="1">non-specific serine/threonine protein kinase</fullName>
        <ecNumber evidence="1">2.7.11.1</ecNumber>
    </recommendedName>
</protein>
<keyword evidence="3" id="KW-0808">Transferase</keyword>
<evidence type="ECO:0000259" key="9">
    <source>
        <dbReference type="Pfam" id="PF01163"/>
    </source>
</evidence>
<dbReference type="AlphaFoldDB" id="A0A1D6EL23"/>
<gene>
    <name evidence="10" type="ORF">ZEAMMB73_Zm00001d005191</name>
</gene>
<proteinExistence type="predicted"/>
<dbReference type="PaxDb" id="4577-GRMZM2G703889_P01"/>
<dbReference type="InParanoid" id="A0A1D6EL23"/>